<dbReference type="PANTHER" id="PTHR43272">
    <property type="entry name" value="LONG-CHAIN-FATTY-ACID--COA LIGASE"/>
    <property type="match status" value="1"/>
</dbReference>
<protein>
    <recommendedName>
        <fullName evidence="2">AMP-dependent synthetase/ligase domain-containing protein</fullName>
    </recommendedName>
</protein>
<dbReference type="AlphaFoldDB" id="G0S7R4"/>
<dbReference type="GO" id="GO:0016020">
    <property type="term" value="C:membrane"/>
    <property type="evidence" value="ECO:0007669"/>
    <property type="project" value="TreeGrafter"/>
</dbReference>
<feature type="transmembrane region" description="Helical" evidence="1">
    <location>
        <begin position="22"/>
        <end position="42"/>
    </location>
</feature>
<feature type="domain" description="AMP-dependent synthetase/ligase" evidence="2">
    <location>
        <begin position="161"/>
        <end position="242"/>
    </location>
</feature>
<dbReference type="EMBL" id="GL988041">
    <property type="protein sequence ID" value="EGS21014.1"/>
    <property type="molecule type" value="Genomic_DNA"/>
</dbReference>
<dbReference type="STRING" id="759272.G0S7R4"/>
<dbReference type="Gene3D" id="3.40.50.12780">
    <property type="entry name" value="N-terminal domain of ligase-like"/>
    <property type="match status" value="1"/>
</dbReference>
<dbReference type="InterPro" id="IPR042099">
    <property type="entry name" value="ANL_N_sf"/>
</dbReference>
<dbReference type="GO" id="GO:0005783">
    <property type="term" value="C:endoplasmic reticulum"/>
    <property type="evidence" value="ECO:0007669"/>
    <property type="project" value="TreeGrafter"/>
</dbReference>
<keyword evidence="1" id="KW-0472">Membrane</keyword>
<accession>G0S7R4</accession>
<dbReference type="HOGENOM" id="CLU_022749_0_0_1"/>
<dbReference type="PANTHER" id="PTHR43272:SF11">
    <property type="entry name" value="AMP-DEPENDENT SYNTHETASE_LIGASE DOMAIN-CONTAINING PROTEIN"/>
    <property type="match status" value="1"/>
</dbReference>
<dbReference type="eggNOG" id="KOG1256">
    <property type="taxonomic scope" value="Eukaryota"/>
</dbReference>
<evidence type="ECO:0000256" key="1">
    <source>
        <dbReference type="SAM" id="Phobius"/>
    </source>
</evidence>
<keyword evidence="1" id="KW-1133">Transmembrane helix</keyword>
<dbReference type="InterPro" id="IPR000873">
    <property type="entry name" value="AMP-dep_synth/lig_dom"/>
</dbReference>
<feature type="transmembrane region" description="Helical" evidence="1">
    <location>
        <begin position="175"/>
        <end position="196"/>
    </location>
</feature>
<dbReference type="OrthoDB" id="4138492at2759"/>
<dbReference type="GO" id="GO:0004467">
    <property type="term" value="F:long-chain fatty acid-CoA ligase activity"/>
    <property type="evidence" value="ECO:0007669"/>
    <property type="project" value="TreeGrafter"/>
</dbReference>
<dbReference type="KEGG" id="cthr:CTHT_0028540"/>
<gene>
    <name evidence="3" type="ORF">CTHT_0028540</name>
</gene>
<dbReference type="OMA" id="ADWNIYT"/>
<name>G0S7R4_CHATD</name>
<sequence length="574" mass="63119">MGLIDDVLNDLDEGFVGLFAQWNFWTTLLATAIIGIITYQFATHKEPDIHPFILYRQSERSAVRLPGESPEYRSPSAPFGQLTSGLNVKDPGTPRWAKGRDGDLRDIWRQVLAGVQPEDASGSVQGPTGRILTVLGTEKVIEHKLDDITRQINLIGQHIATNKGDRVAIYLPNSVELLATLFACAFYDLAAVILPFDQSEDVVISMLRRAEVDTVVTAPGVFPFESVVKSYPALRQLIWVVDPGSEHLNWNDIPQGESQVSVFTWQDIVKESPQDAGKTLPPLEGQKPPRDITLFWLSQRPFRDEMVTFTHGNFVSGVAAQLSAIPASQRIDTSDLFLPADSLANSYTLVWTLTALYSNASVAFNSAAAQAHDLSAALTGVNPTIVVATPLALARWHKQQFKNLGYFARRYKVQRMRRWASIGHMADLKGTGKLRLILTAKRAGVTPGPKDPVLSTGLLTDLRMWLGARVMYALTAAKVAGAVTQTLYYDYRLFASSRTNSETHFGPPVTSVVIVLRDTPEYKNSDDVYQGEIIVRGPAVAGGEAALGEVGIMREDWTLGSPHGEILHDDDVEN</sequence>
<evidence type="ECO:0000259" key="2">
    <source>
        <dbReference type="Pfam" id="PF00501"/>
    </source>
</evidence>
<evidence type="ECO:0000313" key="4">
    <source>
        <dbReference type="Proteomes" id="UP000008066"/>
    </source>
</evidence>
<proteinExistence type="predicted"/>
<reference evidence="3 4" key="1">
    <citation type="journal article" date="2011" name="Cell">
        <title>Insight into structure and assembly of the nuclear pore complex by utilizing the genome of a eukaryotic thermophile.</title>
        <authorList>
            <person name="Amlacher S."/>
            <person name="Sarges P."/>
            <person name="Flemming D."/>
            <person name="van Noort V."/>
            <person name="Kunze R."/>
            <person name="Devos D.P."/>
            <person name="Arumugam M."/>
            <person name="Bork P."/>
            <person name="Hurt E."/>
        </authorList>
    </citation>
    <scope>NUCLEOTIDE SEQUENCE [LARGE SCALE GENOMIC DNA]</scope>
    <source>
        <strain evidence="4">DSM 1495 / CBS 144.50 / IMI 039719</strain>
    </source>
</reference>
<feature type="domain" description="AMP-dependent synthetase/ligase" evidence="2">
    <location>
        <begin position="307"/>
        <end position="543"/>
    </location>
</feature>
<keyword evidence="1" id="KW-0812">Transmembrane</keyword>
<keyword evidence="4" id="KW-1185">Reference proteome</keyword>
<organism evidence="4">
    <name type="scientific">Chaetomium thermophilum (strain DSM 1495 / CBS 144.50 / IMI 039719)</name>
    <name type="common">Thermochaetoides thermophila</name>
    <dbReference type="NCBI Taxonomy" id="759272"/>
    <lineage>
        <taxon>Eukaryota</taxon>
        <taxon>Fungi</taxon>
        <taxon>Dikarya</taxon>
        <taxon>Ascomycota</taxon>
        <taxon>Pezizomycotina</taxon>
        <taxon>Sordariomycetes</taxon>
        <taxon>Sordariomycetidae</taxon>
        <taxon>Sordariales</taxon>
        <taxon>Chaetomiaceae</taxon>
        <taxon>Thermochaetoides</taxon>
    </lineage>
</organism>
<dbReference type="SUPFAM" id="SSF56801">
    <property type="entry name" value="Acetyl-CoA synthetase-like"/>
    <property type="match status" value="1"/>
</dbReference>
<dbReference type="GeneID" id="18256892"/>
<dbReference type="RefSeq" id="XP_006693310.1">
    <property type="nucleotide sequence ID" value="XM_006693247.1"/>
</dbReference>
<dbReference type="Proteomes" id="UP000008066">
    <property type="component" value="Unassembled WGS sequence"/>
</dbReference>
<dbReference type="Pfam" id="PF00501">
    <property type="entry name" value="AMP-binding"/>
    <property type="match status" value="2"/>
</dbReference>
<evidence type="ECO:0000313" key="3">
    <source>
        <dbReference type="EMBL" id="EGS21014.1"/>
    </source>
</evidence>